<dbReference type="RefSeq" id="WP_265766220.1">
    <property type="nucleotide sequence ID" value="NZ_JAGGJA010000007.1"/>
</dbReference>
<accession>A0ABT3PNK8</accession>
<name>A0ABT3PNK8_9BACT</name>
<sequence>MKKTSYFPFLLAFLVLTFGIHSLASAQLRENMNNSSALTGPLVKSDPSEGANLGNLFNMQMDHSYSMMFSSFGGQMQNMNAYTNTMRFFFSENLTGRVDLSLLHSPFGGSSYMSNNNGGMNTELIIRNAELNYQLSENSNIRLQFQQLPNNYGISPWGMGQSGYGYRHLQRPPVFD</sequence>
<evidence type="ECO:0000313" key="1">
    <source>
        <dbReference type="EMBL" id="MCW9707434.1"/>
    </source>
</evidence>
<reference evidence="1 2" key="1">
    <citation type="submission" date="2021-03" db="EMBL/GenBank/DDBJ databases">
        <title>Aliifodinibius sp. nov., a new bacterium isolated from saline soil.</title>
        <authorList>
            <person name="Galisteo C."/>
            <person name="De La Haba R."/>
            <person name="Sanchez-Porro C."/>
            <person name="Ventosa A."/>
        </authorList>
    </citation>
    <scope>NUCLEOTIDE SEQUENCE [LARGE SCALE GENOMIC DNA]</scope>
    <source>
        <strain evidence="1 2">1BSP15-2V2</strain>
    </source>
</reference>
<evidence type="ECO:0008006" key="3">
    <source>
        <dbReference type="Google" id="ProtNLM"/>
    </source>
</evidence>
<proteinExistence type="predicted"/>
<dbReference type="EMBL" id="JAGGJA010000007">
    <property type="protein sequence ID" value="MCW9707434.1"/>
    <property type="molecule type" value="Genomic_DNA"/>
</dbReference>
<protein>
    <recommendedName>
        <fullName evidence="3">Outer membrane protein beta-barrel family protein</fullName>
    </recommendedName>
</protein>
<dbReference type="Proteomes" id="UP001207918">
    <property type="component" value="Unassembled WGS sequence"/>
</dbReference>
<gene>
    <name evidence="1" type="ORF">J6I44_11260</name>
</gene>
<evidence type="ECO:0000313" key="2">
    <source>
        <dbReference type="Proteomes" id="UP001207918"/>
    </source>
</evidence>
<organism evidence="1 2">
    <name type="scientific">Fodinibius salsisoli</name>
    <dbReference type="NCBI Taxonomy" id="2820877"/>
    <lineage>
        <taxon>Bacteria</taxon>
        <taxon>Pseudomonadati</taxon>
        <taxon>Balneolota</taxon>
        <taxon>Balneolia</taxon>
        <taxon>Balneolales</taxon>
        <taxon>Balneolaceae</taxon>
        <taxon>Fodinibius</taxon>
    </lineage>
</organism>
<comment type="caution">
    <text evidence="1">The sequence shown here is derived from an EMBL/GenBank/DDBJ whole genome shotgun (WGS) entry which is preliminary data.</text>
</comment>
<keyword evidence="2" id="KW-1185">Reference proteome</keyword>